<reference evidence="1" key="1">
    <citation type="journal article" date="2020" name="Nat. Commun.">
        <title>Large-scale genome sequencing of mycorrhizal fungi provides insights into the early evolution of symbiotic traits.</title>
        <authorList>
            <person name="Miyauchi S."/>
            <person name="Kiss E."/>
            <person name="Kuo A."/>
            <person name="Drula E."/>
            <person name="Kohler A."/>
            <person name="Sanchez-Garcia M."/>
            <person name="Morin E."/>
            <person name="Andreopoulos B."/>
            <person name="Barry K.W."/>
            <person name="Bonito G."/>
            <person name="Buee M."/>
            <person name="Carver A."/>
            <person name="Chen C."/>
            <person name="Cichocki N."/>
            <person name="Clum A."/>
            <person name="Culley D."/>
            <person name="Crous P.W."/>
            <person name="Fauchery L."/>
            <person name="Girlanda M."/>
            <person name="Hayes R.D."/>
            <person name="Keri Z."/>
            <person name="LaButti K."/>
            <person name="Lipzen A."/>
            <person name="Lombard V."/>
            <person name="Magnuson J."/>
            <person name="Maillard F."/>
            <person name="Murat C."/>
            <person name="Nolan M."/>
            <person name="Ohm R.A."/>
            <person name="Pangilinan J."/>
            <person name="Pereira M.F."/>
            <person name="Perotto S."/>
            <person name="Peter M."/>
            <person name="Pfister S."/>
            <person name="Riley R."/>
            <person name="Sitrit Y."/>
            <person name="Stielow J.B."/>
            <person name="Szollosi G."/>
            <person name="Zifcakova L."/>
            <person name="Stursova M."/>
            <person name="Spatafora J.W."/>
            <person name="Tedersoo L."/>
            <person name="Vaario L.M."/>
            <person name="Yamada A."/>
            <person name="Yan M."/>
            <person name="Wang P."/>
            <person name="Xu J."/>
            <person name="Bruns T."/>
            <person name="Baldrian P."/>
            <person name="Vilgalys R."/>
            <person name="Dunand C."/>
            <person name="Henrissat B."/>
            <person name="Grigoriev I.V."/>
            <person name="Hibbett D."/>
            <person name="Nagy L.G."/>
            <person name="Martin F.M."/>
        </authorList>
    </citation>
    <scope>NUCLEOTIDE SEQUENCE</scope>
    <source>
        <strain evidence="1">UP504</strain>
    </source>
</reference>
<dbReference type="EMBL" id="MU128939">
    <property type="protein sequence ID" value="KAF9516437.1"/>
    <property type="molecule type" value="Genomic_DNA"/>
</dbReference>
<gene>
    <name evidence="1" type="ORF">BS47DRAFT_1340768</name>
</gene>
<comment type="caution">
    <text evidence="1">The sequence shown here is derived from an EMBL/GenBank/DDBJ whole genome shotgun (WGS) entry which is preliminary data.</text>
</comment>
<dbReference type="Pfam" id="PF14953">
    <property type="entry name" value="DUF4504"/>
    <property type="match status" value="1"/>
</dbReference>
<dbReference type="PANTHER" id="PTHR31366:SF2">
    <property type="entry name" value="UPF0739 PROTEIN C1ORF74"/>
    <property type="match status" value="1"/>
</dbReference>
<dbReference type="OrthoDB" id="3267419at2759"/>
<evidence type="ECO:0000313" key="2">
    <source>
        <dbReference type="Proteomes" id="UP000886523"/>
    </source>
</evidence>
<dbReference type="Proteomes" id="UP000886523">
    <property type="component" value="Unassembled WGS sequence"/>
</dbReference>
<organism evidence="1 2">
    <name type="scientific">Hydnum rufescens UP504</name>
    <dbReference type="NCBI Taxonomy" id="1448309"/>
    <lineage>
        <taxon>Eukaryota</taxon>
        <taxon>Fungi</taxon>
        <taxon>Dikarya</taxon>
        <taxon>Basidiomycota</taxon>
        <taxon>Agaricomycotina</taxon>
        <taxon>Agaricomycetes</taxon>
        <taxon>Cantharellales</taxon>
        <taxon>Hydnaceae</taxon>
        <taxon>Hydnum</taxon>
    </lineage>
</organism>
<keyword evidence="2" id="KW-1185">Reference proteome</keyword>
<dbReference type="AlphaFoldDB" id="A0A9P6B2Z2"/>
<sequence length="285" mass="31589">MDPRSADPAFIAQVLLNTFAGLSLQSRSRVSGRTIHTLSVDIYMVAVRIRQACLIEGLTLDANHLDLVISSLRNASSLFQDVFLIYEPSSLQSFILNATVFRKNRGESSAPWTTYVQISEPVRVATPPQGVPILLDHISRHVTEFHGPLPTHLILPSTSLEVMVPLTGYLLEYPVSYIPSMDTSGTTVDGGFLCGVPLSVFRATLVRRSGPNQNKYNPTAFRSQPIIQFSCPAVLNGQVAELDPASILQRIQNRWKKRITGHASSLLWDEIRVSVERKTLDRVVL</sequence>
<dbReference type="PANTHER" id="PTHR31366">
    <property type="entry name" value="UPF0739 PROTEIN C1ORF74"/>
    <property type="match status" value="1"/>
</dbReference>
<name>A0A9P6B2Z2_9AGAM</name>
<evidence type="ECO:0000313" key="1">
    <source>
        <dbReference type="EMBL" id="KAF9516437.1"/>
    </source>
</evidence>
<protein>
    <submittedName>
        <fullName evidence="1">Uncharacterized protein</fullName>
    </submittedName>
</protein>
<dbReference type="InterPro" id="IPR027850">
    <property type="entry name" value="DUF4504"/>
</dbReference>
<accession>A0A9P6B2Z2</accession>
<proteinExistence type="predicted"/>